<dbReference type="EMBL" id="JPMD01000010">
    <property type="protein sequence ID" value="KEZ87628.1"/>
    <property type="molecule type" value="Genomic_DNA"/>
</dbReference>
<dbReference type="Proteomes" id="UP000028542">
    <property type="component" value="Unassembled WGS sequence"/>
</dbReference>
<gene>
    <name evidence="1" type="ORF">IO99_05000</name>
</gene>
<evidence type="ECO:0008006" key="3">
    <source>
        <dbReference type="Google" id="ProtNLM"/>
    </source>
</evidence>
<dbReference type="Gene3D" id="2.160.10.10">
    <property type="entry name" value="Hexapeptide repeat proteins"/>
    <property type="match status" value="1"/>
</dbReference>
<sequence length="226" mass="25024">MRRLYLIIRAIPKTIYFNFKYLPFKKAIKLPIIVSHRVWLMKSRGNVNINSNVIKPAMIKLGFGEVGIFDSMRSRSVWNVSGTVNFSGTATLGHGIKVSVEDEGKLNIGNNLIVTAESSIICRREISLGENVMISWQAQIMDSDLHPIINSENIVINKDEPIDIGDNSWIGSRVILLKGVKLPKGTIVAAGSTLNKGALKSIKEKENSLIGGEPIRILKENVTFKV</sequence>
<protein>
    <recommendedName>
        <fullName evidence="3">Galactoside O-acetyltransferase</fullName>
    </recommendedName>
</protein>
<accession>A0A084JF94</accession>
<dbReference type="RefSeq" id="WP_035130909.1">
    <property type="nucleotide sequence ID" value="NZ_JPMD01000010.1"/>
</dbReference>
<evidence type="ECO:0000313" key="1">
    <source>
        <dbReference type="EMBL" id="KEZ87628.1"/>
    </source>
</evidence>
<dbReference type="AlphaFoldDB" id="A0A084JF94"/>
<proteinExistence type="predicted"/>
<dbReference type="eggNOG" id="COG0110">
    <property type="taxonomic scope" value="Bacteria"/>
</dbReference>
<name>A0A084JF94_9CLOT</name>
<dbReference type="STRING" id="318464.IO99_05000"/>
<keyword evidence="2" id="KW-1185">Reference proteome</keyword>
<dbReference type="CDD" id="cd04647">
    <property type="entry name" value="LbH_MAT_like"/>
    <property type="match status" value="1"/>
</dbReference>
<dbReference type="InterPro" id="IPR011004">
    <property type="entry name" value="Trimer_LpxA-like_sf"/>
</dbReference>
<dbReference type="PANTHER" id="PTHR23416">
    <property type="entry name" value="SIALIC ACID SYNTHASE-RELATED"/>
    <property type="match status" value="1"/>
</dbReference>
<dbReference type="SUPFAM" id="SSF51161">
    <property type="entry name" value="Trimeric LpxA-like enzymes"/>
    <property type="match status" value="1"/>
</dbReference>
<evidence type="ECO:0000313" key="2">
    <source>
        <dbReference type="Proteomes" id="UP000028542"/>
    </source>
</evidence>
<dbReference type="InterPro" id="IPR051159">
    <property type="entry name" value="Hexapeptide_acetyltransf"/>
</dbReference>
<reference evidence="1 2" key="1">
    <citation type="submission" date="2014-07" db="EMBL/GenBank/DDBJ databases">
        <title>Draft genome of Clostridium sulfidigenes 113A isolated from sediments associated with methane hydrate from Krishna Godavari basin.</title>
        <authorList>
            <person name="Honkalas V.S."/>
            <person name="Dabir A.P."/>
            <person name="Arora P."/>
            <person name="Dhakephalkar P.K."/>
        </authorList>
    </citation>
    <scope>NUCLEOTIDE SEQUENCE [LARGE SCALE GENOMIC DNA]</scope>
    <source>
        <strain evidence="1 2">113A</strain>
    </source>
</reference>
<dbReference type="PANTHER" id="PTHR23416:SF78">
    <property type="entry name" value="LIPOPOLYSACCHARIDE BIOSYNTHESIS O-ACETYL TRANSFERASE WBBJ-RELATED"/>
    <property type="match status" value="1"/>
</dbReference>
<organism evidence="1 2">
    <name type="scientific">Clostridium sulfidigenes</name>
    <dbReference type="NCBI Taxonomy" id="318464"/>
    <lineage>
        <taxon>Bacteria</taxon>
        <taxon>Bacillati</taxon>
        <taxon>Bacillota</taxon>
        <taxon>Clostridia</taxon>
        <taxon>Eubacteriales</taxon>
        <taxon>Clostridiaceae</taxon>
        <taxon>Clostridium</taxon>
    </lineage>
</organism>
<comment type="caution">
    <text evidence="1">The sequence shown here is derived from an EMBL/GenBank/DDBJ whole genome shotgun (WGS) entry which is preliminary data.</text>
</comment>